<comment type="caution">
    <text evidence="9">The sequence shown here is derived from an EMBL/GenBank/DDBJ whole genome shotgun (WGS) entry which is preliminary data.</text>
</comment>
<evidence type="ECO:0000259" key="8">
    <source>
        <dbReference type="PROSITE" id="PS50926"/>
    </source>
</evidence>
<evidence type="ECO:0000256" key="2">
    <source>
        <dbReference type="ARBA" id="ARBA00022603"/>
    </source>
</evidence>
<evidence type="ECO:0000256" key="7">
    <source>
        <dbReference type="PROSITE-ProRule" id="PRU10015"/>
    </source>
</evidence>
<dbReference type="FunFam" id="2.40.50.1070:FF:000003">
    <property type="entry name" value="23S rRNA (Uracil-5-)-methyltransferase RumA"/>
    <property type="match status" value="1"/>
</dbReference>
<dbReference type="RefSeq" id="WP_186077076.1">
    <property type="nucleotide sequence ID" value="NZ_CAJEWB010000007.1"/>
</dbReference>
<dbReference type="EMBL" id="CAJEWB010000007">
    <property type="protein sequence ID" value="CAD2074079.1"/>
    <property type="molecule type" value="Genomic_DNA"/>
</dbReference>
<dbReference type="Proteomes" id="UP000588186">
    <property type="component" value="Unassembled WGS sequence"/>
</dbReference>
<keyword evidence="1" id="KW-0479">Metal-binding</keyword>
<comment type="similarity">
    <text evidence="6">Belongs to the class I-like SAM-binding methyltransferase superfamily. RNA M5U methyltransferase family.</text>
</comment>
<evidence type="ECO:0000313" key="10">
    <source>
        <dbReference type="Proteomes" id="UP000588186"/>
    </source>
</evidence>
<keyword evidence="2 6" id="KW-0489">Methyltransferase</keyword>
<dbReference type="FunFam" id="3.40.50.150:FF:000009">
    <property type="entry name" value="23S rRNA (Uracil(1939)-C(5))-methyltransferase RlmD"/>
    <property type="match status" value="1"/>
</dbReference>
<dbReference type="PROSITE" id="PS01230">
    <property type="entry name" value="TRMA_1"/>
    <property type="match status" value="1"/>
</dbReference>
<organism evidence="9 10">
    <name type="scientific">Phocicoccus pinnipedialis</name>
    <dbReference type="NCBI Taxonomy" id="110845"/>
    <lineage>
        <taxon>Bacteria</taxon>
        <taxon>Bacillati</taxon>
        <taxon>Bacillota</taxon>
        <taxon>Bacilli</taxon>
        <taxon>Bacillales</taxon>
        <taxon>Salinicoccaceae</taxon>
        <taxon>Phocicoccus</taxon>
    </lineage>
</organism>
<dbReference type="PROSITE" id="PS51687">
    <property type="entry name" value="SAM_MT_RNA_M5U"/>
    <property type="match status" value="1"/>
</dbReference>
<dbReference type="Gene3D" id="2.40.50.1070">
    <property type="match status" value="1"/>
</dbReference>
<reference evidence="9 10" key="1">
    <citation type="submission" date="2020-07" db="EMBL/GenBank/DDBJ databases">
        <authorList>
            <person name="Criscuolo A."/>
        </authorList>
    </citation>
    <scope>NUCLEOTIDE SEQUENCE [LARGE SCALE GENOMIC DNA]</scope>
    <source>
        <strain evidence="9">CIP107946</strain>
    </source>
</reference>
<dbReference type="Gene3D" id="3.40.50.150">
    <property type="entry name" value="Vaccinia Virus protein VP39"/>
    <property type="match status" value="1"/>
</dbReference>
<gene>
    <name evidence="9" type="ORF">JEOPIN946_00799</name>
</gene>
<evidence type="ECO:0000256" key="5">
    <source>
        <dbReference type="ARBA" id="ARBA00023014"/>
    </source>
</evidence>
<dbReference type="PANTHER" id="PTHR11061">
    <property type="entry name" value="RNA M5U METHYLTRANSFERASE"/>
    <property type="match status" value="1"/>
</dbReference>
<dbReference type="InterPro" id="IPR012340">
    <property type="entry name" value="NA-bd_OB-fold"/>
</dbReference>
<name>A0A6V7R9G2_9BACL</name>
<feature type="binding site" evidence="6">
    <location>
        <position position="305"/>
    </location>
    <ligand>
        <name>S-adenosyl-L-methionine</name>
        <dbReference type="ChEBI" id="CHEBI:59789"/>
    </ligand>
</feature>
<dbReference type="CDD" id="cd02440">
    <property type="entry name" value="AdoMet_MTases"/>
    <property type="match status" value="1"/>
</dbReference>
<feature type="binding site" evidence="6">
    <location>
        <position position="276"/>
    </location>
    <ligand>
        <name>S-adenosyl-L-methionine</name>
        <dbReference type="ChEBI" id="CHEBI:59789"/>
    </ligand>
</feature>
<dbReference type="Pfam" id="PF05958">
    <property type="entry name" value="tRNA_U5-meth_tr"/>
    <property type="match status" value="1"/>
</dbReference>
<dbReference type="AlphaFoldDB" id="A0A6V7R9G2"/>
<evidence type="ECO:0000256" key="3">
    <source>
        <dbReference type="ARBA" id="ARBA00022679"/>
    </source>
</evidence>
<evidence type="ECO:0000256" key="6">
    <source>
        <dbReference type="PROSITE-ProRule" id="PRU01024"/>
    </source>
</evidence>
<dbReference type="NCBIfam" id="TIGR00479">
    <property type="entry name" value="rumA"/>
    <property type="match status" value="1"/>
</dbReference>
<feature type="binding site" evidence="6">
    <location>
        <position position="326"/>
    </location>
    <ligand>
        <name>S-adenosyl-L-methionine</name>
        <dbReference type="ChEBI" id="CHEBI:59789"/>
    </ligand>
</feature>
<dbReference type="InterPro" id="IPR010280">
    <property type="entry name" value="U5_MeTrfase_fam"/>
</dbReference>
<protein>
    <submittedName>
        <fullName evidence="9">Putative RNA methyltransferase</fullName>
    </submittedName>
</protein>
<dbReference type="GO" id="GO:0070041">
    <property type="term" value="F:rRNA (uridine-C5-)-methyltransferase activity"/>
    <property type="evidence" value="ECO:0007669"/>
    <property type="project" value="UniProtKB-ARBA"/>
</dbReference>
<dbReference type="GO" id="GO:0070475">
    <property type="term" value="P:rRNA base methylation"/>
    <property type="evidence" value="ECO:0007669"/>
    <property type="project" value="TreeGrafter"/>
</dbReference>
<accession>A0A6V7R9G2</accession>
<dbReference type="Gene3D" id="2.40.50.140">
    <property type="entry name" value="Nucleic acid-binding proteins"/>
    <property type="match status" value="1"/>
</dbReference>
<feature type="active site" evidence="7">
    <location>
        <position position="401"/>
    </location>
</feature>
<keyword evidence="10" id="KW-1185">Reference proteome</keyword>
<keyword evidence="4 6" id="KW-0949">S-adenosyl-L-methionine</keyword>
<dbReference type="FunFam" id="2.40.50.140:FF:000097">
    <property type="entry name" value="23S rRNA (uracil(1939)-C(5))-methyltransferase RlmD"/>
    <property type="match status" value="1"/>
</dbReference>
<dbReference type="PROSITE" id="PS50926">
    <property type="entry name" value="TRAM"/>
    <property type="match status" value="1"/>
</dbReference>
<keyword evidence="3 6" id="KW-0808">Transferase</keyword>
<evidence type="ECO:0000256" key="4">
    <source>
        <dbReference type="ARBA" id="ARBA00022691"/>
    </source>
</evidence>
<sequence length="445" mass="50719">MNDILEGKVLNLTHESKGVVKVGHYPVFIQNSLPEEQIEFKITNEKKRFAEGELVRILKENENRVVAPCPYYSKCGGCQTQHMDDVLELEFKTESVRNTLSRHIKDIKVNNCVSHNLYDYRNKSVFHVREIAGEVHIGFYKEKSRDIVDVKYCMIQKPISNEIVNTVRNLVETYKVSAYNERTGRGYLRNVIVRSNSDNSEVQVVFVTNSDSELNKMFVEDLVQAHQNITSVIQNINTRRTNLVTGSVSRLIYGNECIADDMLGKTFKLRHQSFYQVNHEVTQLLYKEAIDQAKLTEDDIVIDAYCGVGTIGQIASPHVRKVIGIEVVEEAIRDAEENALLNEVTNAEYHVGKAEDIIKQLVKNNVQPDVVFIDPPRVGTDKAFLDAVLEVGPDRIVYISCNPATLGRDLSILNEQYEIEDVTPFNMFGKTYHVEVVCSMRKRDL</sequence>
<dbReference type="PANTHER" id="PTHR11061:SF30">
    <property type="entry name" value="TRNA (URACIL(54)-C(5))-METHYLTRANSFERASE"/>
    <property type="match status" value="1"/>
</dbReference>
<dbReference type="SUPFAM" id="SSF50249">
    <property type="entry name" value="Nucleic acid-binding proteins"/>
    <property type="match status" value="1"/>
</dbReference>
<dbReference type="InterPro" id="IPR002792">
    <property type="entry name" value="TRAM_dom"/>
</dbReference>
<dbReference type="GO" id="GO:0051539">
    <property type="term" value="F:4 iron, 4 sulfur cluster binding"/>
    <property type="evidence" value="ECO:0007669"/>
    <property type="project" value="UniProtKB-KW"/>
</dbReference>
<keyword evidence="5" id="KW-0411">Iron-sulfur</keyword>
<dbReference type="SUPFAM" id="SSF53335">
    <property type="entry name" value="S-adenosyl-L-methionine-dependent methyltransferases"/>
    <property type="match status" value="1"/>
</dbReference>
<dbReference type="InterPro" id="IPR029063">
    <property type="entry name" value="SAM-dependent_MTases_sf"/>
</dbReference>
<dbReference type="InterPro" id="IPR030390">
    <property type="entry name" value="MeTrfase_TrmA_AS"/>
</dbReference>
<keyword evidence="1" id="KW-0408">Iron</keyword>
<keyword evidence="1" id="KW-0004">4Fe-4S</keyword>
<evidence type="ECO:0000313" key="9">
    <source>
        <dbReference type="EMBL" id="CAD2074079.1"/>
    </source>
</evidence>
<evidence type="ECO:0000256" key="1">
    <source>
        <dbReference type="ARBA" id="ARBA00022485"/>
    </source>
</evidence>
<feature type="domain" description="TRAM" evidence="8">
    <location>
        <begin position="1"/>
        <end position="56"/>
    </location>
</feature>
<feature type="active site" description="Nucleophile" evidence="6">
    <location>
        <position position="401"/>
    </location>
</feature>
<proteinExistence type="inferred from homology"/>
<feature type="binding site" evidence="6">
    <location>
        <position position="374"/>
    </location>
    <ligand>
        <name>S-adenosyl-L-methionine</name>
        <dbReference type="ChEBI" id="CHEBI:59789"/>
    </ligand>
</feature>